<organism evidence="1 2">
    <name type="scientific">Leptospira noguchii</name>
    <dbReference type="NCBI Taxonomy" id="28182"/>
    <lineage>
        <taxon>Bacteria</taxon>
        <taxon>Pseudomonadati</taxon>
        <taxon>Spirochaetota</taxon>
        <taxon>Spirochaetia</taxon>
        <taxon>Leptospirales</taxon>
        <taxon>Leptospiraceae</taxon>
        <taxon>Leptospira</taxon>
    </lineage>
</organism>
<gene>
    <name evidence="1" type="ORF">LEP1GSC172_0633</name>
</gene>
<reference evidence="1 2" key="1">
    <citation type="submission" date="2013-01" db="EMBL/GenBank/DDBJ databases">
        <authorList>
            <person name="Harkins D.M."/>
            <person name="Durkin A.S."/>
            <person name="Brinkac L.M."/>
            <person name="Haft D.H."/>
            <person name="Selengut J.D."/>
            <person name="Sanka R."/>
            <person name="DePew J."/>
            <person name="Purushe J."/>
            <person name="Matthias M.A."/>
            <person name="Vinetz J.M."/>
            <person name="Sutton G.G."/>
            <person name="Nierman W.C."/>
            <person name="Fouts D.E."/>
        </authorList>
    </citation>
    <scope>NUCLEOTIDE SEQUENCE [LARGE SCALE GENOMIC DNA]</scope>
    <source>
        <strain evidence="1 2">HAI1536</strain>
    </source>
</reference>
<sequence length="63" mass="6666">MSEMAGNVAKGEPAAGVSMPKSTGVYGVTEDKNNGGNLPELGLIQLNAQIKIIIEYSKILKYI</sequence>
<accession>M6VRR2</accession>
<evidence type="ECO:0000313" key="1">
    <source>
        <dbReference type="EMBL" id="EMO55749.1"/>
    </source>
</evidence>
<evidence type="ECO:0000313" key="2">
    <source>
        <dbReference type="Proteomes" id="UP000012112"/>
    </source>
</evidence>
<dbReference type="EMBL" id="AKWD02000005">
    <property type="protein sequence ID" value="EMO55749.1"/>
    <property type="molecule type" value="Genomic_DNA"/>
</dbReference>
<dbReference type="Proteomes" id="UP000012112">
    <property type="component" value="Unassembled WGS sequence"/>
</dbReference>
<name>M6VRR2_9LEPT</name>
<protein>
    <submittedName>
        <fullName evidence="1">Uncharacterized protein</fullName>
    </submittedName>
</protein>
<comment type="caution">
    <text evidence="1">The sequence shown here is derived from an EMBL/GenBank/DDBJ whole genome shotgun (WGS) entry which is preliminary data.</text>
</comment>
<proteinExistence type="predicted"/>
<dbReference type="AlphaFoldDB" id="M6VRR2"/>